<evidence type="ECO:0000313" key="1">
    <source>
        <dbReference type="EMBL" id="AIK68790.1"/>
    </source>
</evidence>
<dbReference type="Proteomes" id="UP000230449">
    <property type="component" value="Segment"/>
</dbReference>
<dbReference type="EMBL" id="KM101117">
    <property type="protein sequence ID" value="AIK68790.1"/>
    <property type="molecule type" value="Genomic_DNA"/>
</dbReference>
<organism evidence="1 2">
    <name type="scientific">Mycobacterium phage LizLemon</name>
    <dbReference type="NCBI Taxonomy" id="1527533"/>
    <lineage>
        <taxon>Viruses</taxon>
        <taxon>Duplodnaviria</taxon>
        <taxon>Heunggongvirae</taxon>
        <taxon>Uroviricota</taxon>
        <taxon>Caudoviricetes</taxon>
        <taxon>Bclasvirinae</taxon>
        <taxon>Rosebushvirus</taxon>
        <taxon>Rosebushvirus rosebush</taxon>
    </lineage>
</organism>
<proteinExistence type="predicted"/>
<sequence>MALGTLTTESSALPVQFDAPLVNPSPQGLYGATQWSEDAGPSRFLISGVDVLAHNYGGALSTGLWGAPWCVAPDDLTENDIKTGTRPQNLDTFVAMVPWGFDECALTAPSRAEVRLRATQNLRLREQVMVEREFADRLLDDVGTPDEVEGLIGAVAALEADLAVTGTLGLIHASAQLAAAATHLGLVLRSGNKLTTPLGHQWVFGGGYVDGLANTLVATSPTFGWRDAVATREALDHTHNRFVAIAERALVIGYEAAIGAASIVDPEPTEEP</sequence>
<accession>A0A076YLH1</accession>
<evidence type="ECO:0000313" key="2">
    <source>
        <dbReference type="Proteomes" id="UP000230449"/>
    </source>
</evidence>
<reference evidence="1 2" key="1">
    <citation type="submission" date="2014-06" db="EMBL/GenBank/DDBJ databases">
        <authorList>
            <person name="Pfaffle P.K."/>
            <person name="Tobiason D.M."/>
            <person name="Arnold K."/>
            <person name="Ash A."/>
            <person name="Austin Q."/>
            <person name="Brahm K."/>
            <person name="Carberry B."/>
            <person name="Grant J."/>
            <person name="Leckie K."/>
            <person name="Meder A."/>
            <person name="Newsom A."/>
            <person name="Reinecke M."/>
            <person name="Rognrud K."/>
            <person name="Serrano M.G."/>
            <person name="Buck G."/>
            <person name="Lee V."/>
            <person name="Wang Y."/>
            <person name="Carvalho R."/>
            <person name="Voegtly L."/>
            <person name="Shi R."/>
            <person name="Duckworth R."/>
            <person name="Johnson A."/>
            <person name="Loviza R."/>
            <person name="Walstead R."/>
            <person name="Shah Z."/>
            <person name="Kiflezghi M."/>
            <person name="Wade K."/>
            <person name="Anders K.R."/>
            <person name="Braun M.A."/>
            <person name="Delesalle V.A."/>
            <person name="Hughes L.E."/>
            <person name="Ware V.C."/>
            <person name="Bradley K.W."/>
            <person name="Barker L.P."/>
            <person name="Asai D.J."/>
            <person name="Bowman C.A."/>
            <person name="Russell D.A."/>
            <person name="Pope W.H."/>
            <person name="Jacobs-Sera D."/>
            <person name="Hendrix R.W."/>
            <person name="Hatfull G.F."/>
        </authorList>
    </citation>
    <scope>NUCLEOTIDE SEQUENCE [LARGE SCALE GENOMIC DNA]</scope>
</reference>
<protein>
    <submittedName>
        <fullName evidence="1">Major capsid pentamer protein</fullName>
    </submittedName>
</protein>
<gene>
    <name evidence="1" type="ORF">PBI_LIZLEMON_16</name>
</gene>
<name>A0A076YLH1_9CAUD</name>